<gene>
    <name evidence="2" type="ORF">WI372_11325</name>
</gene>
<accession>A0ABU9EA05</accession>
<dbReference type="RefSeq" id="WP_405281509.1">
    <property type="nucleotide sequence ID" value="NZ_CP144380.1"/>
</dbReference>
<keyword evidence="1" id="KW-1133">Transmembrane helix</keyword>
<keyword evidence="1" id="KW-0812">Transmembrane</keyword>
<proteinExistence type="predicted"/>
<evidence type="ECO:0000256" key="1">
    <source>
        <dbReference type="SAM" id="Phobius"/>
    </source>
</evidence>
<evidence type="ECO:0000313" key="3">
    <source>
        <dbReference type="Proteomes" id="UP001484239"/>
    </source>
</evidence>
<dbReference type="EMBL" id="JBBHLI010000006">
    <property type="protein sequence ID" value="MEK9501571.1"/>
    <property type="molecule type" value="Genomic_DNA"/>
</dbReference>
<evidence type="ECO:0000313" key="2">
    <source>
        <dbReference type="EMBL" id="MEK9501571.1"/>
    </source>
</evidence>
<protein>
    <submittedName>
        <fullName evidence="2">MetS family NSS transporter small subunit</fullName>
    </submittedName>
</protein>
<feature type="transmembrane region" description="Helical" evidence="1">
    <location>
        <begin position="6"/>
        <end position="28"/>
    </location>
</feature>
<reference evidence="2 3" key="1">
    <citation type="submission" date="2024-02" db="EMBL/GenBank/DDBJ databases">
        <title>A novel Gemmatimonadota bacterium.</title>
        <authorList>
            <person name="Du Z.-J."/>
            <person name="Ye Y.-Q."/>
        </authorList>
    </citation>
    <scope>NUCLEOTIDE SEQUENCE [LARGE SCALE GENOMIC DNA]</scope>
    <source>
        <strain evidence="2 3">DH-20</strain>
    </source>
</reference>
<name>A0ABU9EA05_9BACT</name>
<keyword evidence="3" id="KW-1185">Reference proteome</keyword>
<organism evidence="2 3">
    <name type="scientific">Gaopeijia maritima</name>
    <dbReference type="NCBI Taxonomy" id="3119007"/>
    <lineage>
        <taxon>Bacteria</taxon>
        <taxon>Pseudomonadati</taxon>
        <taxon>Gemmatimonadota</taxon>
        <taxon>Longimicrobiia</taxon>
        <taxon>Gaopeijiales</taxon>
        <taxon>Gaopeijiaceae</taxon>
        <taxon>Gaopeijia</taxon>
    </lineage>
</organism>
<keyword evidence="1" id="KW-0472">Membrane</keyword>
<dbReference type="Proteomes" id="UP001484239">
    <property type="component" value="Unassembled WGS sequence"/>
</dbReference>
<sequence length="36" mass="3964">MTTSTWVTMILIVGFVWGGFVVAVVTAFRKESDKAD</sequence>
<comment type="caution">
    <text evidence="2">The sequence shown here is derived from an EMBL/GenBank/DDBJ whole genome shotgun (WGS) entry which is preliminary data.</text>
</comment>
<dbReference type="NCBIfam" id="NF033493">
    <property type="entry name" value="MetS_like_NSS"/>
    <property type="match status" value="1"/>
</dbReference>